<dbReference type="AlphaFoldDB" id="A0AAD2AEP1"/>
<dbReference type="EMBL" id="OU503056">
    <property type="protein sequence ID" value="CAI9784626.1"/>
    <property type="molecule type" value="Genomic_DNA"/>
</dbReference>
<protein>
    <submittedName>
        <fullName evidence="3">Uncharacterized protein</fullName>
    </submittedName>
</protein>
<dbReference type="Pfam" id="PF01190">
    <property type="entry name" value="Pollen_Ole_e_1"/>
    <property type="match status" value="1"/>
</dbReference>
<dbReference type="Gene3D" id="3.90.1150.10">
    <property type="entry name" value="Aspartate Aminotransferase, domain 1"/>
    <property type="match status" value="1"/>
</dbReference>
<dbReference type="PANTHER" id="PTHR31614:SF2">
    <property type="entry name" value="F28N24.16 PROTEIN"/>
    <property type="match status" value="1"/>
</dbReference>
<gene>
    <name evidence="3" type="ORF">FPE_LOCUS32056</name>
</gene>
<dbReference type="InterPro" id="IPR015422">
    <property type="entry name" value="PyrdxlP-dep_Trfase_small"/>
</dbReference>
<keyword evidence="4" id="KW-1185">Reference proteome</keyword>
<proteinExistence type="inferred from homology"/>
<evidence type="ECO:0000313" key="3">
    <source>
        <dbReference type="EMBL" id="CAI9784626.1"/>
    </source>
</evidence>
<reference evidence="3" key="1">
    <citation type="submission" date="2023-05" db="EMBL/GenBank/DDBJ databases">
        <authorList>
            <person name="Huff M."/>
        </authorList>
    </citation>
    <scope>NUCLEOTIDE SEQUENCE</scope>
</reference>
<name>A0AAD2AEP1_9LAMI</name>
<dbReference type="Proteomes" id="UP000834106">
    <property type="component" value="Chromosome 21"/>
</dbReference>
<organism evidence="3 4">
    <name type="scientific">Fraxinus pennsylvanica</name>
    <dbReference type="NCBI Taxonomy" id="56036"/>
    <lineage>
        <taxon>Eukaryota</taxon>
        <taxon>Viridiplantae</taxon>
        <taxon>Streptophyta</taxon>
        <taxon>Embryophyta</taxon>
        <taxon>Tracheophyta</taxon>
        <taxon>Spermatophyta</taxon>
        <taxon>Magnoliopsida</taxon>
        <taxon>eudicotyledons</taxon>
        <taxon>Gunneridae</taxon>
        <taxon>Pentapetalae</taxon>
        <taxon>asterids</taxon>
        <taxon>lamiids</taxon>
        <taxon>Lamiales</taxon>
        <taxon>Oleaceae</taxon>
        <taxon>Oleeae</taxon>
        <taxon>Fraxinus</taxon>
    </lineage>
</organism>
<evidence type="ECO:0000256" key="1">
    <source>
        <dbReference type="ARBA" id="ARBA00010049"/>
    </source>
</evidence>
<dbReference type="PANTHER" id="PTHR31614">
    <property type="entry name" value="PROTEIN DOWNSTREAM OF FLC-RELATED"/>
    <property type="match status" value="1"/>
</dbReference>
<evidence type="ECO:0000256" key="2">
    <source>
        <dbReference type="ARBA" id="ARBA00023157"/>
    </source>
</evidence>
<keyword evidence="2" id="KW-1015">Disulfide bond</keyword>
<comment type="similarity">
    <text evidence="1">Belongs to the Ole e I family.</text>
</comment>
<evidence type="ECO:0000313" key="4">
    <source>
        <dbReference type="Proteomes" id="UP000834106"/>
    </source>
</evidence>
<accession>A0AAD2AEP1</accession>
<dbReference type="InterPro" id="IPR006041">
    <property type="entry name" value="Pollen_Ole_e1_allergen"/>
</dbReference>
<sequence>MVFLSRIATNNGYGEKSSYFDGWKAYDSDPFHPTKNTLGVIQMGLAENQVQTRLLFFDLIQEWVENNPKASICKSQGSNGFKDVALAFATVAHCATLKFEFSNPITRNVTCSVKGVTDSNEHYKLNFSGDHEDTICEVNLPKSPEPECSVPMAGQETIGIVCTENS</sequence>